<dbReference type="KEGG" id="eaj:Q3M24_07915"/>
<dbReference type="EC" id="4.2.3.5" evidence="3 7"/>
<dbReference type="PANTHER" id="PTHR21085:SF0">
    <property type="entry name" value="CHORISMATE SYNTHASE"/>
    <property type="match status" value="1"/>
</dbReference>
<evidence type="ECO:0000256" key="1">
    <source>
        <dbReference type="ARBA" id="ARBA00005044"/>
    </source>
</evidence>
<keyword evidence="7" id="KW-0521">NADP</keyword>
<dbReference type="NCBIfam" id="TIGR00033">
    <property type="entry name" value="aroC"/>
    <property type="match status" value="1"/>
</dbReference>
<dbReference type="InterPro" id="IPR020541">
    <property type="entry name" value="Chorismate_synthase_CS"/>
</dbReference>
<comment type="catalytic activity">
    <reaction evidence="7 8">
        <text>5-O-(1-carboxyvinyl)-3-phosphoshikimate = chorismate + phosphate</text>
        <dbReference type="Rhea" id="RHEA:21020"/>
        <dbReference type="ChEBI" id="CHEBI:29748"/>
        <dbReference type="ChEBI" id="CHEBI:43474"/>
        <dbReference type="ChEBI" id="CHEBI:57701"/>
        <dbReference type="EC" id="4.2.3.5"/>
    </reaction>
</comment>
<dbReference type="Gene3D" id="3.60.150.10">
    <property type="entry name" value="Chorismate synthase AroC"/>
    <property type="match status" value="1"/>
</dbReference>
<keyword evidence="4 7" id="KW-0028">Amino-acid biosynthesis</keyword>
<evidence type="ECO:0000256" key="5">
    <source>
        <dbReference type="ARBA" id="ARBA00023141"/>
    </source>
</evidence>
<dbReference type="GO" id="GO:0009423">
    <property type="term" value="P:chorismate biosynthetic process"/>
    <property type="evidence" value="ECO:0007669"/>
    <property type="project" value="UniProtKB-UniRule"/>
</dbReference>
<dbReference type="GO" id="GO:0008652">
    <property type="term" value="P:amino acid biosynthetic process"/>
    <property type="evidence" value="ECO:0007669"/>
    <property type="project" value="UniProtKB-KW"/>
</dbReference>
<comment type="caution">
    <text evidence="7">Lacks conserved residue(s) required for the propagation of feature annotation.</text>
</comment>
<dbReference type="EMBL" id="CP159373">
    <property type="protein sequence ID" value="XCN74653.1"/>
    <property type="molecule type" value="Genomic_DNA"/>
</dbReference>
<evidence type="ECO:0000313" key="9">
    <source>
        <dbReference type="EMBL" id="XCN74653.1"/>
    </source>
</evidence>
<comment type="pathway">
    <text evidence="1 7 8">Metabolic intermediate biosynthesis; chorismate biosynthesis; chorismate from D-erythrose 4-phosphate and phosphoenolpyruvate: step 7/7.</text>
</comment>
<comment type="function">
    <text evidence="7">Catalyzes the anti-1,4-elimination of the C-3 phosphate and the C-6 proR hydrogen from 5-enolpyruvylshikimate-3-phosphate (EPSP) to yield chorismate, which is the branch point compound that serves as the starting substrate for the three terminal pathways of aromatic amino acid biosynthesis. This reaction introduces a second double bond into the aromatic ring system.</text>
</comment>
<organism evidence="9">
    <name type="scientific">Candidatus Electrothrix aestuarii</name>
    <dbReference type="NCBI Taxonomy" id="3062594"/>
    <lineage>
        <taxon>Bacteria</taxon>
        <taxon>Pseudomonadati</taxon>
        <taxon>Thermodesulfobacteriota</taxon>
        <taxon>Desulfobulbia</taxon>
        <taxon>Desulfobulbales</taxon>
        <taxon>Desulfobulbaceae</taxon>
        <taxon>Candidatus Electrothrix</taxon>
    </lineage>
</organism>
<accession>A0AAU8M097</accession>
<dbReference type="GO" id="GO:0005829">
    <property type="term" value="C:cytosol"/>
    <property type="evidence" value="ECO:0007669"/>
    <property type="project" value="TreeGrafter"/>
</dbReference>
<gene>
    <name evidence="7 9" type="primary">aroC</name>
    <name evidence="9" type="ORF">Q3M24_07915</name>
</gene>
<keyword evidence="7" id="KW-0285">Flavoprotein</keyword>
<evidence type="ECO:0000256" key="7">
    <source>
        <dbReference type="HAMAP-Rule" id="MF_00300"/>
    </source>
</evidence>
<dbReference type="PROSITE" id="PS00787">
    <property type="entry name" value="CHORISMATE_SYNTHASE_1"/>
    <property type="match status" value="1"/>
</dbReference>
<dbReference type="InterPro" id="IPR000453">
    <property type="entry name" value="Chorismate_synth"/>
</dbReference>
<evidence type="ECO:0000256" key="8">
    <source>
        <dbReference type="RuleBase" id="RU000605"/>
    </source>
</evidence>
<dbReference type="HAMAP" id="MF_00300">
    <property type="entry name" value="Chorismate_synth"/>
    <property type="match status" value="1"/>
</dbReference>
<feature type="binding site" evidence="7">
    <location>
        <position position="282"/>
    </location>
    <ligand>
        <name>FMN</name>
        <dbReference type="ChEBI" id="CHEBI:58210"/>
    </ligand>
</feature>
<dbReference type="PIRSF" id="PIRSF001456">
    <property type="entry name" value="Chorismate_synth"/>
    <property type="match status" value="1"/>
</dbReference>
<dbReference type="CDD" id="cd07304">
    <property type="entry name" value="Chorismate_synthase"/>
    <property type="match status" value="1"/>
</dbReference>
<dbReference type="GO" id="GO:0010181">
    <property type="term" value="F:FMN binding"/>
    <property type="evidence" value="ECO:0007669"/>
    <property type="project" value="TreeGrafter"/>
</dbReference>
<comment type="cofactor">
    <cofactor evidence="7 8">
        <name>FMNH2</name>
        <dbReference type="ChEBI" id="CHEBI:57618"/>
    </cofactor>
    <text evidence="7 8">Reduced FMN (FMNH(2)).</text>
</comment>
<dbReference type="SUPFAM" id="SSF103263">
    <property type="entry name" value="Chorismate synthase, AroC"/>
    <property type="match status" value="1"/>
</dbReference>
<dbReference type="NCBIfam" id="NF003793">
    <property type="entry name" value="PRK05382.1"/>
    <property type="match status" value="1"/>
</dbReference>
<proteinExistence type="inferred from homology"/>
<dbReference type="GO" id="GO:0004107">
    <property type="term" value="F:chorismate synthase activity"/>
    <property type="evidence" value="ECO:0007669"/>
    <property type="project" value="UniProtKB-UniRule"/>
</dbReference>
<feature type="binding site" evidence="7">
    <location>
        <begin position="297"/>
        <end position="301"/>
    </location>
    <ligand>
        <name>FMN</name>
        <dbReference type="ChEBI" id="CHEBI:58210"/>
    </ligand>
</feature>
<dbReference type="AlphaFoldDB" id="A0AAU8M097"/>
<dbReference type="GO" id="GO:0009073">
    <property type="term" value="P:aromatic amino acid family biosynthetic process"/>
    <property type="evidence" value="ECO:0007669"/>
    <property type="project" value="UniProtKB-KW"/>
</dbReference>
<dbReference type="InterPro" id="IPR035904">
    <property type="entry name" value="Chorismate_synth_AroC_sf"/>
</dbReference>
<keyword evidence="6 7" id="KW-0456">Lyase</keyword>
<dbReference type="Pfam" id="PF01264">
    <property type="entry name" value="Chorismate_synt"/>
    <property type="match status" value="1"/>
</dbReference>
<evidence type="ECO:0000256" key="3">
    <source>
        <dbReference type="ARBA" id="ARBA00013036"/>
    </source>
</evidence>
<reference evidence="9" key="2">
    <citation type="submission" date="2024-06" db="EMBL/GenBank/DDBJ databases">
        <authorList>
            <person name="Plum-Jensen L.E."/>
            <person name="Schramm A."/>
            <person name="Marshall I.P.G."/>
        </authorList>
    </citation>
    <scope>NUCLEOTIDE SEQUENCE</scope>
    <source>
        <strain evidence="9">Rat1</strain>
    </source>
</reference>
<evidence type="ECO:0000256" key="4">
    <source>
        <dbReference type="ARBA" id="ARBA00022605"/>
    </source>
</evidence>
<feature type="binding site" evidence="7">
    <location>
        <begin position="131"/>
        <end position="133"/>
    </location>
    <ligand>
        <name>FMN</name>
        <dbReference type="ChEBI" id="CHEBI:58210"/>
    </ligand>
</feature>
<comment type="similarity">
    <text evidence="2 7 8">Belongs to the chorismate synthase family.</text>
</comment>
<evidence type="ECO:0000256" key="6">
    <source>
        <dbReference type="ARBA" id="ARBA00023239"/>
    </source>
</evidence>
<comment type="subunit">
    <text evidence="7">Homotetramer.</text>
</comment>
<feature type="binding site" evidence="7">
    <location>
        <position position="323"/>
    </location>
    <ligand>
        <name>FMN</name>
        <dbReference type="ChEBI" id="CHEBI:58210"/>
    </ligand>
</feature>
<name>A0AAU8M097_9BACT</name>
<evidence type="ECO:0000256" key="2">
    <source>
        <dbReference type="ARBA" id="ARBA00008014"/>
    </source>
</evidence>
<keyword evidence="7" id="KW-0288">FMN</keyword>
<keyword evidence="7" id="KW-0274">FAD</keyword>
<dbReference type="PROSITE" id="PS00788">
    <property type="entry name" value="CHORISMATE_SYNTHASE_2"/>
    <property type="match status" value="1"/>
</dbReference>
<keyword evidence="5 7" id="KW-0057">Aromatic amino acid biosynthesis</keyword>
<sequence length="358" mass="38322">MAGSTFGTVFKVATWGESHGTALGAVIDGCPPGIDLSPEMIQEELERRRPGKGGATSPRNEPDMVQIMSGIFQPEGCAVPQTTGTPISLVIFNKDAHSKSYSHLQDVFRPGHGDLTYQKKYGIRDHRGGGRASARETAARVAVGAVAKQLLDQHGMSVQAYTVALGGIKAEQRDFSQIEQNRLFCPDNAAAERMEERIREVRSQGDTLGGIVEIRARCKVGLGEPVFDKLDAELARALMSIGAVKGVEIGSGFQAAEMLGSENNDPISPEGFLSNNAGGILAGVSNGEDIIVRVAVKPIPSIHKEQQTVNKANEPVSIKVGGRHDISAIPRIIPVCEAMVRLTLADHLLRQQAISFKD</sequence>
<feature type="binding site" evidence="7">
    <location>
        <position position="48"/>
    </location>
    <ligand>
        <name>NADP(+)</name>
        <dbReference type="ChEBI" id="CHEBI:58349"/>
    </ligand>
</feature>
<reference evidence="9" key="1">
    <citation type="journal article" date="2024" name="Syst. Appl. Microbiol.">
        <title>First single-strain enrichments of Electrothrix cable bacteria, description of E. aestuarii sp. nov. and E. rattekaaiensis sp. nov., and proposal of a cable bacteria taxonomy following the rules of the SeqCode.</title>
        <authorList>
            <person name="Plum-Jensen L.E."/>
            <person name="Schramm A."/>
            <person name="Marshall I.P.G."/>
        </authorList>
    </citation>
    <scope>NUCLEOTIDE SEQUENCE</scope>
    <source>
        <strain evidence="9">Rat1</strain>
    </source>
</reference>
<dbReference type="PANTHER" id="PTHR21085">
    <property type="entry name" value="CHORISMATE SYNTHASE"/>
    <property type="match status" value="1"/>
</dbReference>
<protein>
    <recommendedName>
        <fullName evidence="3 7">Chorismate synthase</fullName>
        <shortName evidence="7">CS</shortName>
        <ecNumber evidence="3 7">4.2.3.5</ecNumber>
    </recommendedName>
    <alternativeName>
        <fullName evidence="7">5-enolpyruvylshikimate-3-phosphate phospholyase</fullName>
    </alternativeName>
</protein>